<dbReference type="AlphaFoldDB" id="A0A507FB51"/>
<dbReference type="InterPro" id="IPR051044">
    <property type="entry name" value="MAG_DAG_Lipase"/>
</dbReference>
<evidence type="ECO:0000313" key="2">
    <source>
        <dbReference type="EMBL" id="TPX73493.1"/>
    </source>
</evidence>
<dbReference type="Proteomes" id="UP000320333">
    <property type="component" value="Unassembled WGS sequence"/>
</dbReference>
<dbReference type="Pfam" id="PF12146">
    <property type="entry name" value="Hydrolase_4"/>
    <property type="match status" value="1"/>
</dbReference>
<dbReference type="STRING" id="246404.A0A507FB51"/>
<accession>A0A507FB51</accession>
<gene>
    <name evidence="2" type="ORF">CcCBS67573_g05231</name>
</gene>
<dbReference type="SUPFAM" id="SSF53474">
    <property type="entry name" value="alpha/beta-Hydrolases"/>
    <property type="match status" value="1"/>
</dbReference>
<keyword evidence="3" id="KW-1185">Reference proteome</keyword>
<evidence type="ECO:0000259" key="1">
    <source>
        <dbReference type="Pfam" id="PF12146"/>
    </source>
</evidence>
<reference evidence="2 3" key="1">
    <citation type="journal article" date="2019" name="Sci. Rep.">
        <title>Comparative genomics of chytrid fungi reveal insights into the obligate biotrophic and pathogenic lifestyle of Synchytrium endobioticum.</title>
        <authorList>
            <person name="van de Vossenberg B.T.L.H."/>
            <person name="Warris S."/>
            <person name="Nguyen H.D.T."/>
            <person name="van Gent-Pelzer M.P.E."/>
            <person name="Joly D.L."/>
            <person name="van de Geest H.C."/>
            <person name="Bonants P.J.M."/>
            <person name="Smith D.S."/>
            <person name="Levesque C.A."/>
            <person name="van der Lee T.A.J."/>
        </authorList>
    </citation>
    <scope>NUCLEOTIDE SEQUENCE [LARGE SCALE GENOMIC DNA]</scope>
    <source>
        <strain evidence="2 3">CBS 675.73</strain>
    </source>
</reference>
<dbReference type="InterPro" id="IPR029058">
    <property type="entry name" value="AB_hydrolase_fold"/>
</dbReference>
<dbReference type="InterPro" id="IPR022742">
    <property type="entry name" value="Hydrolase_4"/>
</dbReference>
<evidence type="ECO:0000313" key="3">
    <source>
        <dbReference type="Proteomes" id="UP000320333"/>
    </source>
</evidence>
<proteinExistence type="predicted"/>
<dbReference type="EMBL" id="QEAP01000182">
    <property type="protein sequence ID" value="TPX73493.1"/>
    <property type="molecule type" value="Genomic_DNA"/>
</dbReference>
<dbReference type="PANTHER" id="PTHR11614">
    <property type="entry name" value="PHOSPHOLIPASE-RELATED"/>
    <property type="match status" value="1"/>
</dbReference>
<dbReference type="OrthoDB" id="10249433at2759"/>
<sequence length="317" mass="35360">MSTIAAKKAAWAKVKREKFDISKDSTANGAYLAAKSDGHRIFYNIWKPKGTAKAEVLFFHGLGEHCLRYEHVFSKFADAGIVVRAIDWRGHGRTYMRNASAIQGFHESFDQVFEDMLQVAAVDIEGVPKGLPLFVFGHSMGGLLALSFIHKNKSKLPNLRGCISQAPALSAGKPIPMILQFIIMWLGGFLGKVTQPNELELDGLCSHDPVVDEYVRDPLNHGQISLRLAKDMLVHQKLLLSEAATFTTPLIMYHSCLDRFTAISATEKFMDSCGSTDKKYNGFSEGQKLEHEIHNEPSVSNTIISEYIEWIMERAAK</sequence>
<name>A0A507FB51_9FUNG</name>
<comment type="caution">
    <text evidence="2">The sequence shown here is derived from an EMBL/GenBank/DDBJ whole genome shotgun (WGS) entry which is preliminary data.</text>
</comment>
<feature type="domain" description="Serine aminopeptidase S33" evidence="1">
    <location>
        <begin position="52"/>
        <end position="297"/>
    </location>
</feature>
<protein>
    <recommendedName>
        <fullName evidence="1">Serine aminopeptidase S33 domain-containing protein</fullName>
    </recommendedName>
</protein>
<organism evidence="2 3">
    <name type="scientific">Chytriomyces confervae</name>
    <dbReference type="NCBI Taxonomy" id="246404"/>
    <lineage>
        <taxon>Eukaryota</taxon>
        <taxon>Fungi</taxon>
        <taxon>Fungi incertae sedis</taxon>
        <taxon>Chytridiomycota</taxon>
        <taxon>Chytridiomycota incertae sedis</taxon>
        <taxon>Chytridiomycetes</taxon>
        <taxon>Chytridiales</taxon>
        <taxon>Chytriomycetaceae</taxon>
        <taxon>Chytriomyces</taxon>
    </lineage>
</organism>
<dbReference type="Gene3D" id="3.40.50.1820">
    <property type="entry name" value="alpha/beta hydrolase"/>
    <property type="match status" value="1"/>
</dbReference>